<protein>
    <submittedName>
        <fullName evidence="5">2-oxo acid dehydrogenase subunit E2</fullName>
    </submittedName>
</protein>
<proteinExistence type="predicted"/>
<evidence type="ECO:0000313" key="5">
    <source>
        <dbReference type="EMBL" id="HFX12635.1"/>
    </source>
</evidence>
<gene>
    <name evidence="5" type="ORF">ENW00_00510</name>
</gene>
<keyword evidence="3" id="KW-0012">Acyltransferase</keyword>
<dbReference type="InterPro" id="IPR050743">
    <property type="entry name" value="2-oxoacid_DH_E2_comp"/>
</dbReference>
<dbReference type="Pfam" id="PF00198">
    <property type="entry name" value="2-oxoacid_dh"/>
    <property type="match status" value="1"/>
</dbReference>
<dbReference type="GO" id="GO:0016407">
    <property type="term" value="F:acetyltransferase activity"/>
    <property type="evidence" value="ECO:0007669"/>
    <property type="project" value="TreeGrafter"/>
</dbReference>
<dbReference type="Gene3D" id="3.30.559.10">
    <property type="entry name" value="Chloramphenicol acetyltransferase-like domain"/>
    <property type="match status" value="1"/>
</dbReference>
<dbReference type="PANTHER" id="PTHR43178">
    <property type="entry name" value="DIHYDROLIPOAMIDE ACETYLTRANSFERASE COMPONENT OF PYRUVATE DEHYDROGENASE COMPLEX"/>
    <property type="match status" value="1"/>
</dbReference>
<dbReference type="SUPFAM" id="SSF52777">
    <property type="entry name" value="CoA-dependent acyltransferases"/>
    <property type="match status" value="1"/>
</dbReference>
<evidence type="ECO:0000256" key="1">
    <source>
        <dbReference type="ARBA" id="ARBA00001938"/>
    </source>
</evidence>
<dbReference type="GO" id="GO:0005737">
    <property type="term" value="C:cytoplasm"/>
    <property type="evidence" value="ECO:0007669"/>
    <property type="project" value="TreeGrafter"/>
</dbReference>
<comment type="cofactor">
    <cofactor evidence="1">
        <name>(R)-lipoate</name>
        <dbReference type="ChEBI" id="CHEBI:83088"/>
    </cofactor>
</comment>
<evidence type="ECO:0000259" key="4">
    <source>
        <dbReference type="Pfam" id="PF00198"/>
    </source>
</evidence>
<keyword evidence="2" id="KW-0808">Transferase</keyword>
<dbReference type="InterPro" id="IPR001078">
    <property type="entry name" value="2-oxoacid_DH_actylTfrase"/>
</dbReference>
<dbReference type="AlphaFoldDB" id="A0A7C3MIM9"/>
<organism evidence="5">
    <name type="scientific">Dictyoglomus thermophilum</name>
    <dbReference type="NCBI Taxonomy" id="14"/>
    <lineage>
        <taxon>Bacteria</taxon>
        <taxon>Pseudomonadati</taxon>
        <taxon>Dictyoglomota</taxon>
        <taxon>Dictyoglomia</taxon>
        <taxon>Dictyoglomales</taxon>
        <taxon>Dictyoglomaceae</taxon>
        <taxon>Dictyoglomus</taxon>
    </lineage>
</organism>
<dbReference type="PANTHER" id="PTHR43178:SF5">
    <property type="entry name" value="LIPOAMIDE ACYLTRANSFERASE COMPONENT OF BRANCHED-CHAIN ALPHA-KETO ACID DEHYDROGENASE COMPLEX, MITOCHONDRIAL"/>
    <property type="match status" value="1"/>
</dbReference>
<feature type="domain" description="2-oxoacid dehydrogenase acyltransferase catalytic" evidence="4">
    <location>
        <begin position="7"/>
        <end position="231"/>
    </location>
</feature>
<dbReference type="GO" id="GO:0031405">
    <property type="term" value="F:lipoic acid binding"/>
    <property type="evidence" value="ECO:0007669"/>
    <property type="project" value="TreeGrafter"/>
</dbReference>
<dbReference type="InterPro" id="IPR023213">
    <property type="entry name" value="CAT-like_dom_sf"/>
</dbReference>
<comment type="caution">
    <text evidence="5">The sequence shown here is derived from an EMBL/GenBank/DDBJ whole genome shotgun (WGS) entry which is preliminary data.</text>
</comment>
<name>A0A7C3MIM9_DICTH</name>
<evidence type="ECO:0000256" key="2">
    <source>
        <dbReference type="ARBA" id="ARBA00022679"/>
    </source>
</evidence>
<dbReference type="EMBL" id="DTIN01000008">
    <property type="protein sequence ID" value="HFX12635.1"/>
    <property type="molecule type" value="Genomic_DNA"/>
</dbReference>
<reference evidence="5" key="1">
    <citation type="journal article" date="2020" name="mSystems">
        <title>Genome- and Community-Level Interaction Insights into Carbon Utilization and Element Cycling Functions of Hydrothermarchaeota in Hydrothermal Sediment.</title>
        <authorList>
            <person name="Zhou Z."/>
            <person name="Liu Y."/>
            <person name="Xu W."/>
            <person name="Pan J."/>
            <person name="Luo Z.H."/>
            <person name="Li M."/>
        </authorList>
    </citation>
    <scope>NUCLEOTIDE SEQUENCE [LARGE SCALE GENOMIC DNA]</scope>
    <source>
        <strain evidence="5">SpSt-81</strain>
    </source>
</reference>
<accession>A0A7C3MIM9</accession>
<sequence length="232" mass="26144">MLSGDNEIKKILLGTTRRTIAERLLKSKQNIPHFYAELETDATNLVNVREEFINKNNVKISYDDFIIKAVASSIKDFPLINSRFKETEIELLEEINVGFAVALGDEGVVVPVIKNADKKNILQIYEERILLIEKARNRKLRVEDISNRSITVNNVGVFGIKSILAIINPPEVAIVTFGAIQDRVVPVNGEIMIRKMMDITLSADHRVIDGAYGAKFLVKIKEFLENPNLLLT</sequence>
<evidence type="ECO:0000256" key="3">
    <source>
        <dbReference type="ARBA" id="ARBA00023315"/>
    </source>
</evidence>